<dbReference type="RefSeq" id="WP_183206474.1">
    <property type="nucleotide sequence ID" value="NZ_JAAAMM010000001.1"/>
</dbReference>
<feature type="region of interest" description="Disordered" evidence="1">
    <location>
        <begin position="137"/>
        <end position="204"/>
    </location>
</feature>
<organism evidence="2 3">
    <name type="scientific">Aurantimonas endophytica</name>
    <dbReference type="NCBI Taxonomy" id="1522175"/>
    <lineage>
        <taxon>Bacteria</taxon>
        <taxon>Pseudomonadati</taxon>
        <taxon>Pseudomonadota</taxon>
        <taxon>Alphaproteobacteria</taxon>
        <taxon>Hyphomicrobiales</taxon>
        <taxon>Aurantimonadaceae</taxon>
        <taxon>Aurantimonas</taxon>
    </lineage>
</organism>
<dbReference type="InterPro" id="IPR021735">
    <property type="entry name" value="DUF3306"/>
</dbReference>
<dbReference type="AlphaFoldDB" id="A0A7W6HB63"/>
<accession>A0A7W6HB63</accession>
<feature type="region of interest" description="Disordered" evidence="1">
    <location>
        <begin position="1"/>
        <end position="47"/>
    </location>
</feature>
<dbReference type="EMBL" id="JACIEM010000001">
    <property type="protein sequence ID" value="MBB4002005.1"/>
    <property type="molecule type" value="Genomic_DNA"/>
</dbReference>
<keyword evidence="3" id="KW-1185">Reference proteome</keyword>
<proteinExistence type="predicted"/>
<evidence type="ECO:0000313" key="2">
    <source>
        <dbReference type="EMBL" id="MBB4002005.1"/>
    </source>
</evidence>
<sequence>MSNDFFARWSRRKLEDASPEPDEAIDAPSQTGDSPTPTFEADASGNAITDEELAALPDPDAVTTWSDITGFLRQGVPLALRNRALRRIWSLDPSIRDYIGDARDYAWDWNTPGGMPLSGPLSATTDVGKIVRGLYEPAPEAPVREPEALPEREELIESLPDRGTGNPPAAYSEPDRPALPDVDPGPDDQLPVARATRHGGALPS</sequence>
<gene>
    <name evidence="2" type="ORF">GGR03_001052</name>
</gene>
<protein>
    <recommendedName>
        <fullName evidence="4">DUF3306 domain-containing protein</fullName>
    </recommendedName>
</protein>
<comment type="caution">
    <text evidence="2">The sequence shown here is derived from an EMBL/GenBank/DDBJ whole genome shotgun (WGS) entry which is preliminary data.</text>
</comment>
<evidence type="ECO:0008006" key="4">
    <source>
        <dbReference type="Google" id="ProtNLM"/>
    </source>
</evidence>
<dbReference type="Proteomes" id="UP000588647">
    <property type="component" value="Unassembled WGS sequence"/>
</dbReference>
<reference evidence="2 3" key="1">
    <citation type="submission" date="2020-08" db="EMBL/GenBank/DDBJ databases">
        <title>Genomic Encyclopedia of Type Strains, Phase IV (KMG-IV): sequencing the most valuable type-strain genomes for metagenomic binning, comparative biology and taxonomic classification.</title>
        <authorList>
            <person name="Goeker M."/>
        </authorList>
    </citation>
    <scope>NUCLEOTIDE SEQUENCE [LARGE SCALE GENOMIC DNA]</scope>
    <source>
        <strain evidence="2 3">DSM 103570</strain>
    </source>
</reference>
<feature type="compositionally biased region" description="Basic and acidic residues" evidence="1">
    <location>
        <begin position="142"/>
        <end position="155"/>
    </location>
</feature>
<evidence type="ECO:0000256" key="1">
    <source>
        <dbReference type="SAM" id="MobiDB-lite"/>
    </source>
</evidence>
<evidence type="ECO:0000313" key="3">
    <source>
        <dbReference type="Proteomes" id="UP000588647"/>
    </source>
</evidence>
<name>A0A7W6HB63_9HYPH</name>
<dbReference type="Pfam" id="PF11748">
    <property type="entry name" value="DUF3306"/>
    <property type="match status" value="1"/>
</dbReference>
<feature type="compositionally biased region" description="Polar residues" evidence="1">
    <location>
        <begin position="28"/>
        <end position="37"/>
    </location>
</feature>